<accession>A0A6J5LYN9</accession>
<dbReference type="EMBL" id="LR796341">
    <property type="protein sequence ID" value="CAB4138026.1"/>
    <property type="molecule type" value="Genomic_DNA"/>
</dbReference>
<organism evidence="1">
    <name type="scientific">uncultured Caudovirales phage</name>
    <dbReference type="NCBI Taxonomy" id="2100421"/>
    <lineage>
        <taxon>Viruses</taxon>
        <taxon>Duplodnaviria</taxon>
        <taxon>Heunggongvirae</taxon>
        <taxon>Uroviricota</taxon>
        <taxon>Caudoviricetes</taxon>
        <taxon>Peduoviridae</taxon>
        <taxon>Maltschvirus</taxon>
        <taxon>Maltschvirus maltsch</taxon>
    </lineage>
</organism>
<proteinExistence type="predicted"/>
<protein>
    <recommendedName>
        <fullName evidence="2">Nucleotide-diphospho-sugar transferase</fullName>
    </recommendedName>
</protein>
<evidence type="ECO:0008006" key="2">
    <source>
        <dbReference type="Google" id="ProtNLM"/>
    </source>
</evidence>
<sequence length="265" mass="30488">MTTGALIFAFNNESIDYVSMAAWSAKNIQRHLGIPVSLVTDTVVDHAVFDQVIYTSIDDSSNTRHFSDVGNVTWHNLNRMDAYSLTPYNQTLVLDADYVVASDQLKSVLNSQQDFMCHRTAYDVTGVQTFEDLNVFGRYGFPMWWATVMMFRNSERARLIFESMSMIRDNWTHYRNLYANPRSTYRNDHALSIALNIENGHTLETTDIPWDLASLTPEHRLTQLDQDQYRVDFVTPDQRPGWIKLTQDFHAMGKQQLGDIVANNS</sequence>
<evidence type="ECO:0000313" key="1">
    <source>
        <dbReference type="EMBL" id="CAB4138026.1"/>
    </source>
</evidence>
<name>A0A6J5LYN9_9CAUD</name>
<reference evidence="1" key="1">
    <citation type="submission" date="2020-04" db="EMBL/GenBank/DDBJ databases">
        <authorList>
            <person name="Chiriac C."/>
            <person name="Salcher M."/>
            <person name="Ghai R."/>
            <person name="Kavagutti S V."/>
        </authorList>
    </citation>
    <scope>NUCLEOTIDE SEQUENCE</scope>
</reference>
<gene>
    <name evidence="1" type="ORF">UFOVP328_219</name>
</gene>